<evidence type="ECO:0000313" key="4">
    <source>
        <dbReference type="EMBL" id="WFD40919.1"/>
    </source>
</evidence>
<accession>A0AAF0JC95</accession>
<evidence type="ECO:0000256" key="2">
    <source>
        <dbReference type="SAM" id="MobiDB-lite"/>
    </source>
</evidence>
<protein>
    <recommendedName>
        <fullName evidence="3">HORMA domain-containing protein</fullName>
    </recommendedName>
</protein>
<name>A0AAF0JC95_9BASI</name>
<feature type="domain" description="HORMA" evidence="3">
    <location>
        <begin position="162"/>
        <end position="382"/>
    </location>
</feature>
<dbReference type="InterPro" id="IPR036570">
    <property type="entry name" value="HORMA_dom_sf"/>
</dbReference>
<proteinExistence type="inferred from homology"/>
<keyword evidence="5" id="KW-1185">Reference proteome</keyword>
<dbReference type="PANTHER" id="PTHR11842">
    <property type="entry name" value="MITOTIC SPINDLE ASSEMBLY CHECKPOINT PROTEIN MAD2"/>
    <property type="match status" value="1"/>
</dbReference>
<dbReference type="Proteomes" id="UP001217754">
    <property type="component" value="Chromosome 8"/>
</dbReference>
<feature type="compositionally biased region" description="Acidic residues" evidence="2">
    <location>
        <begin position="451"/>
        <end position="461"/>
    </location>
</feature>
<dbReference type="InterPro" id="IPR003511">
    <property type="entry name" value="HORMA_dom"/>
</dbReference>
<evidence type="ECO:0000256" key="1">
    <source>
        <dbReference type="ARBA" id="ARBA00010348"/>
    </source>
</evidence>
<dbReference type="GeneID" id="85227561"/>
<organism evidence="4 5">
    <name type="scientific">Malassezia japonica</name>
    <dbReference type="NCBI Taxonomy" id="223818"/>
    <lineage>
        <taxon>Eukaryota</taxon>
        <taxon>Fungi</taxon>
        <taxon>Dikarya</taxon>
        <taxon>Basidiomycota</taxon>
        <taxon>Ustilaginomycotina</taxon>
        <taxon>Malasseziomycetes</taxon>
        <taxon>Malasseziales</taxon>
        <taxon>Malasseziaceae</taxon>
        <taxon>Malassezia</taxon>
    </lineage>
</organism>
<dbReference type="GO" id="GO:0016035">
    <property type="term" value="C:zeta DNA polymerase complex"/>
    <property type="evidence" value="ECO:0007669"/>
    <property type="project" value="TreeGrafter"/>
</dbReference>
<dbReference type="InterPro" id="IPR012340">
    <property type="entry name" value="NA-bd_OB-fold"/>
</dbReference>
<dbReference type="EMBL" id="CP119965">
    <property type="protein sequence ID" value="WFD40919.1"/>
    <property type="molecule type" value="Genomic_DNA"/>
</dbReference>
<dbReference type="Gene3D" id="2.40.50.140">
    <property type="entry name" value="Nucleic acid-binding proteins"/>
    <property type="match status" value="1"/>
</dbReference>
<dbReference type="RefSeq" id="XP_060123816.1">
    <property type="nucleotide sequence ID" value="XM_060267833.1"/>
</dbReference>
<dbReference type="AlphaFoldDB" id="A0AAF0JC95"/>
<feature type="region of interest" description="Disordered" evidence="2">
    <location>
        <begin position="386"/>
        <end position="461"/>
    </location>
</feature>
<comment type="similarity">
    <text evidence="1">Belongs to the MAD2 family.</text>
</comment>
<sequence length="461" mass="50441">MASVECAVVVPIADVAYPQDLGQKVRIAGFCSSYDTDTAELLLEHERACIAVDLSLLLDSGERLEIFPKSKLMCIGTLEMRAERAAHDVEGPTRPLSSPSAHAQKRALRAEEMHISPMVVRAIFVKQVDRLDLRVWAQAARARLDSKAPARDRVQDGPMTYNETVQCISDLLECAIHTILCVRQVYPKDVFVRRKKYDVPVFQSRHPGLNEYIGTSVRAVTHELQNSSVRTVVVALHYEDAPDSSEALERYVFSLDFLLPDTDVRNRDLVIRGNLSRAAAELVCRQFLLQLLAVEARLSPVEERPLTFRVLVEMADGAVPTASVDAPTHGPWAPTDGAPFRANALDAATARLSTHAASAAPAPRLHPLKVLESGVINVSLHVEEDVPQKHAPVNAPYDPPTETQAESQSMSQRDLDDPAIDDGVASSGIQLRKRKLFAQPLTTGGPTSDASSEDDSDESLG</sequence>
<dbReference type="PANTHER" id="PTHR11842:SF10">
    <property type="entry name" value="MITOTIC SPINDLE ASSEMBLY CHECKPOINT PROTEIN MAD2B"/>
    <property type="match status" value="1"/>
</dbReference>
<dbReference type="SUPFAM" id="SSF56019">
    <property type="entry name" value="The spindle assembly checkpoint protein mad2"/>
    <property type="match status" value="1"/>
</dbReference>
<evidence type="ECO:0000313" key="5">
    <source>
        <dbReference type="Proteomes" id="UP001217754"/>
    </source>
</evidence>
<dbReference type="InterPro" id="IPR045091">
    <property type="entry name" value="Mad2-like"/>
</dbReference>
<gene>
    <name evidence="4" type="ORF">MJAP1_003910</name>
</gene>
<evidence type="ECO:0000259" key="3">
    <source>
        <dbReference type="PROSITE" id="PS50815"/>
    </source>
</evidence>
<dbReference type="PROSITE" id="PS50815">
    <property type="entry name" value="HORMA"/>
    <property type="match status" value="1"/>
</dbReference>
<dbReference type="Gene3D" id="3.30.900.10">
    <property type="entry name" value="HORMA domain"/>
    <property type="match status" value="1"/>
</dbReference>
<dbReference type="Pfam" id="PF02301">
    <property type="entry name" value="HORMA"/>
    <property type="match status" value="1"/>
</dbReference>
<reference evidence="4" key="1">
    <citation type="submission" date="2023-03" db="EMBL/GenBank/DDBJ databases">
        <title>Mating type loci evolution in Malassezia.</title>
        <authorList>
            <person name="Coelho M.A."/>
        </authorList>
    </citation>
    <scope>NUCLEOTIDE SEQUENCE</scope>
    <source>
        <strain evidence="4">CBS 9431</strain>
    </source>
</reference>
<feature type="compositionally biased region" description="Polar residues" evidence="2">
    <location>
        <begin position="401"/>
        <end position="412"/>
    </location>
</feature>